<dbReference type="AlphaFoldDB" id="A0A521B378"/>
<dbReference type="PROSITE" id="PS51257">
    <property type="entry name" value="PROKAR_LIPOPROTEIN"/>
    <property type="match status" value="1"/>
</dbReference>
<dbReference type="Gene3D" id="2.60.120.200">
    <property type="match status" value="1"/>
</dbReference>
<dbReference type="InterPro" id="IPR050546">
    <property type="entry name" value="Glycosyl_Hydrlase_16"/>
</dbReference>
<evidence type="ECO:0000313" key="4">
    <source>
        <dbReference type="EMBL" id="SMO41542.1"/>
    </source>
</evidence>
<feature type="chain" id="PRO_5022054262" evidence="2">
    <location>
        <begin position="21"/>
        <end position="277"/>
    </location>
</feature>
<evidence type="ECO:0000313" key="5">
    <source>
        <dbReference type="Proteomes" id="UP000319040"/>
    </source>
</evidence>
<proteinExistence type="inferred from homology"/>
<evidence type="ECO:0000256" key="2">
    <source>
        <dbReference type="SAM" id="SignalP"/>
    </source>
</evidence>
<keyword evidence="5" id="KW-1185">Reference proteome</keyword>
<accession>A0A521B378</accession>
<keyword evidence="2" id="KW-0732">Signal</keyword>
<sequence length="277" mass="31486">MKDVVKSMVLLLFVSVIFFACQKENGPDEEVPMNWQLVFSDEFEGGAYKNENWESYQTQPWSSAWNKYVVPNDASLAEVKDGALHLRARWNSQTDLPETGAIQSLGKYSFKYGKFEVKAKFSRSGQGGWPAIWLMPQNPVYKGWPNGGEIDVMERLNNDAFVYQVIHQSVSDGKALQPAPGTTANINRAEYNTYGIIKSENSIEFLVNGKTTFTHKKNTVNGAMWPFETDFYIILNYACADKGSSGIDFWPGAVTDTKDFPYEMVIDYVKVWEWKEI</sequence>
<dbReference type="GO" id="GO:0004553">
    <property type="term" value="F:hydrolase activity, hydrolyzing O-glycosyl compounds"/>
    <property type="evidence" value="ECO:0007669"/>
    <property type="project" value="InterPro"/>
</dbReference>
<comment type="similarity">
    <text evidence="1">Belongs to the glycosyl hydrolase 16 family.</text>
</comment>
<dbReference type="RefSeq" id="WP_142531998.1">
    <property type="nucleotide sequence ID" value="NZ_FXTB01000001.1"/>
</dbReference>
<name>A0A521B378_SACCC</name>
<dbReference type="SUPFAM" id="SSF49899">
    <property type="entry name" value="Concanavalin A-like lectins/glucanases"/>
    <property type="match status" value="1"/>
</dbReference>
<dbReference type="PANTHER" id="PTHR10963:SF55">
    <property type="entry name" value="GLYCOSIDE HYDROLASE FAMILY 16 PROTEIN"/>
    <property type="match status" value="1"/>
</dbReference>
<organism evidence="4 5">
    <name type="scientific">Saccharicrinis carchari</name>
    <dbReference type="NCBI Taxonomy" id="1168039"/>
    <lineage>
        <taxon>Bacteria</taxon>
        <taxon>Pseudomonadati</taxon>
        <taxon>Bacteroidota</taxon>
        <taxon>Bacteroidia</taxon>
        <taxon>Marinilabiliales</taxon>
        <taxon>Marinilabiliaceae</taxon>
        <taxon>Saccharicrinis</taxon>
    </lineage>
</organism>
<gene>
    <name evidence="4" type="ORF">SAMN06265379_101654</name>
</gene>
<dbReference type="OrthoDB" id="9809583at2"/>
<evidence type="ECO:0000256" key="1">
    <source>
        <dbReference type="ARBA" id="ARBA00006865"/>
    </source>
</evidence>
<dbReference type="PANTHER" id="PTHR10963">
    <property type="entry name" value="GLYCOSYL HYDROLASE-RELATED"/>
    <property type="match status" value="1"/>
</dbReference>
<reference evidence="4 5" key="1">
    <citation type="submission" date="2017-05" db="EMBL/GenBank/DDBJ databases">
        <authorList>
            <person name="Varghese N."/>
            <person name="Submissions S."/>
        </authorList>
    </citation>
    <scope>NUCLEOTIDE SEQUENCE [LARGE SCALE GENOMIC DNA]</scope>
    <source>
        <strain evidence="4 5">DSM 27040</strain>
    </source>
</reference>
<dbReference type="Proteomes" id="UP000319040">
    <property type="component" value="Unassembled WGS sequence"/>
</dbReference>
<dbReference type="GO" id="GO:0005975">
    <property type="term" value="P:carbohydrate metabolic process"/>
    <property type="evidence" value="ECO:0007669"/>
    <property type="project" value="InterPro"/>
</dbReference>
<dbReference type="Pfam" id="PF00722">
    <property type="entry name" value="Glyco_hydro_16"/>
    <property type="match status" value="1"/>
</dbReference>
<feature type="signal peptide" evidence="2">
    <location>
        <begin position="1"/>
        <end position="20"/>
    </location>
</feature>
<feature type="domain" description="GH16" evidence="3">
    <location>
        <begin position="24"/>
        <end position="277"/>
    </location>
</feature>
<keyword evidence="4" id="KW-0378">Hydrolase</keyword>
<dbReference type="EMBL" id="FXTB01000001">
    <property type="protein sequence ID" value="SMO41542.1"/>
    <property type="molecule type" value="Genomic_DNA"/>
</dbReference>
<dbReference type="PROSITE" id="PS51762">
    <property type="entry name" value="GH16_2"/>
    <property type="match status" value="1"/>
</dbReference>
<dbReference type="InterPro" id="IPR000757">
    <property type="entry name" value="Beta-glucanase-like"/>
</dbReference>
<protein>
    <submittedName>
        <fullName evidence="4">Glycosyl hydrolases family 16</fullName>
    </submittedName>
</protein>
<dbReference type="CDD" id="cd08023">
    <property type="entry name" value="GH16_laminarinase_like"/>
    <property type="match status" value="1"/>
</dbReference>
<evidence type="ECO:0000259" key="3">
    <source>
        <dbReference type="PROSITE" id="PS51762"/>
    </source>
</evidence>
<dbReference type="InterPro" id="IPR013320">
    <property type="entry name" value="ConA-like_dom_sf"/>
</dbReference>